<evidence type="ECO:0000313" key="1">
    <source>
        <dbReference type="EMBL" id="QQD86176.1"/>
    </source>
</evidence>
<dbReference type="GO" id="GO:0003968">
    <property type="term" value="F:RNA-directed RNA polymerase activity"/>
    <property type="evidence" value="ECO:0007669"/>
    <property type="project" value="UniProtKB-KW"/>
</dbReference>
<name>A0A7T4X3Z6_9VIRU</name>
<reference evidence="1" key="1">
    <citation type="submission" date="2020-02" db="EMBL/GenBank/DDBJ databases">
        <authorList>
            <person name="Yang M.M."/>
            <person name="Zhou X.Q."/>
            <person name="Wang G.P."/>
        </authorList>
    </citation>
    <scope>NUCLEOTIDE SEQUENCE</scope>
    <source>
        <strain evidence="1">L153</strain>
    </source>
</reference>
<accession>A0A7T4X3Z6</accession>
<sequence length="666" mass="74880">MMLLALHYATSSRVTPGSLSAAKLCTFLRFIARRLSAMQSMGSANRMIRTLKGACHQCRAAGLTGVGSARSAIGQVTPFQRPVVSREYLLQLSMGARALPPAPKFLLEQGVAKQLHVLTTPCEPPAWSMAASVGRFVRTKCRRFRCEDSPLQPNFTSTSASYAYSRREGGRAGELKELLQCAGFEGSLKSRPPGTVTQRIQDYLRLMGEFLSDEEYEMESRSVAISEYGYKARVVSCSDPVRIHQSESYRRQLIKLLGQLRPSALPLRQDLDVLRLNNSDPCTFVYSADLTQATDYLDHHVITAFCDALGVPFELVTGGTIDDCAIARGTLMGIPCSWPILSLVHMWACWAMEIPWRSFLIKGDDLIGLWTMDEIHRYQTGIQLLTGMPPNLDKSFVSKDRGLFCERVFARNGSVLNLVTQVIPVRFLVVRTPSEEGFPYPLKTRKVLWTLVGRFHYAKLFRMGTHWTGVSPRLSGLSYLPVEYGGLECLPHSFCEAAPTLVARIASAVHDSTAVRKTLHMLRMSWSRAYPLESAEKLFSDRYSVVELGLCLSKDGGIPPSLEEQMVIDRELFSAWAHFIREPTRRVGYHRYYHVVRRLKRRLEKKALPQHGRLNRWTIQGVRRLLQSLDFALFPSSQLGSAAAWEIQISCREILDRSGTGRAFTD</sequence>
<protein>
    <submittedName>
        <fullName evidence="1">RNA-dependent RNA polymerase</fullName>
    </submittedName>
</protein>
<organism evidence="1">
    <name type="scientific">Botryosphaeria dothidea narnavirus 2</name>
    <dbReference type="NCBI Taxonomy" id="2785366"/>
    <lineage>
        <taxon>Viruses</taxon>
        <taxon>Riboviria</taxon>
        <taxon>Orthornavirae</taxon>
        <taxon>Lenarviricota</taxon>
        <taxon>Amabiliviricetes</taxon>
        <taxon>Wolframvirales</taxon>
        <taxon>Narnaviridae</taxon>
    </lineage>
</organism>
<keyword evidence="1" id="KW-0808">Transferase</keyword>
<keyword evidence="1" id="KW-0696">RNA-directed RNA polymerase</keyword>
<proteinExistence type="predicted"/>
<dbReference type="EMBL" id="MT103580">
    <property type="protein sequence ID" value="QQD86176.1"/>
    <property type="molecule type" value="Genomic_RNA"/>
</dbReference>
<keyword evidence="1" id="KW-0548">Nucleotidyltransferase</keyword>